<dbReference type="EMBL" id="CAADRP010000668">
    <property type="protein sequence ID" value="VFU31106.1"/>
    <property type="molecule type" value="Genomic_DNA"/>
</dbReference>
<organism evidence="2">
    <name type="scientific">Salix viminalis</name>
    <name type="common">Common osier</name>
    <name type="synonym">Basket willow</name>
    <dbReference type="NCBI Taxonomy" id="40686"/>
    <lineage>
        <taxon>Eukaryota</taxon>
        <taxon>Viridiplantae</taxon>
        <taxon>Streptophyta</taxon>
        <taxon>Embryophyta</taxon>
        <taxon>Tracheophyta</taxon>
        <taxon>Spermatophyta</taxon>
        <taxon>Magnoliopsida</taxon>
        <taxon>eudicotyledons</taxon>
        <taxon>Gunneridae</taxon>
        <taxon>Pentapetalae</taxon>
        <taxon>rosids</taxon>
        <taxon>fabids</taxon>
        <taxon>Malpighiales</taxon>
        <taxon>Salicaceae</taxon>
        <taxon>Saliceae</taxon>
        <taxon>Salix</taxon>
    </lineage>
</organism>
<feature type="compositionally biased region" description="Basic and acidic residues" evidence="1">
    <location>
        <begin position="137"/>
        <end position="157"/>
    </location>
</feature>
<sequence>MLLTGTVLPSPQKQAIQATAASVVKNARTLPLMRDLHFNLRLHCHPSLPQTRKHGCHMDPCIFNDDPDGEFYCADCEKETGHTLLVLVTAEWLFAARIKFVTTEVGHAKIEPFREERNWKLDELTWNTEVEEELTEPNERHEHPKEALMKEVPEFDI</sequence>
<evidence type="ECO:0000256" key="1">
    <source>
        <dbReference type="SAM" id="MobiDB-lite"/>
    </source>
</evidence>
<proteinExistence type="predicted"/>
<reference evidence="2" key="1">
    <citation type="submission" date="2019-03" db="EMBL/GenBank/DDBJ databases">
        <authorList>
            <person name="Mank J."/>
            <person name="Almeida P."/>
        </authorList>
    </citation>
    <scope>NUCLEOTIDE SEQUENCE</scope>
    <source>
        <strain evidence="2">78183</strain>
    </source>
</reference>
<dbReference type="AlphaFoldDB" id="A0A6N2L1L4"/>
<feature type="region of interest" description="Disordered" evidence="1">
    <location>
        <begin position="132"/>
        <end position="157"/>
    </location>
</feature>
<evidence type="ECO:0000313" key="2">
    <source>
        <dbReference type="EMBL" id="VFU31106.1"/>
    </source>
</evidence>
<gene>
    <name evidence="2" type="ORF">SVIM_LOCUS126670</name>
</gene>
<accession>A0A6N2L1L4</accession>
<protein>
    <submittedName>
        <fullName evidence="2">Uncharacterized protein</fullName>
    </submittedName>
</protein>
<name>A0A6N2L1L4_SALVM</name>